<proteinExistence type="predicted"/>
<name>A0ABV7HG84_9GAMM</name>
<dbReference type="InterPro" id="IPR027385">
    <property type="entry name" value="Beta-barrel_OMP"/>
</dbReference>
<accession>A0ABV7HG84</accession>
<dbReference type="Pfam" id="PF13505">
    <property type="entry name" value="OMP_b-brl"/>
    <property type="match status" value="1"/>
</dbReference>
<sequence>MFKKLTLSAALLAATSIGFAQEGEYAKGGYIGTFFSSNSIEVDGSGYDIEAEPTSFGVRAGYYLIPQVALEVRYSVEVSDDNAEVNNIDSGVDVSLPYNYGAFIKAGYPTKHIEPYILLGWNKFELEAEANGYNASTTDSGAALGLGLGFFFNESLGMNLEVLSVHSAEEDDVEETIGQASLGLVYSF</sequence>
<evidence type="ECO:0000313" key="4">
    <source>
        <dbReference type="EMBL" id="MFC3152895.1"/>
    </source>
</evidence>
<dbReference type="EMBL" id="JBHRSZ010000007">
    <property type="protein sequence ID" value="MFC3152895.1"/>
    <property type="molecule type" value="Genomic_DNA"/>
</dbReference>
<feature type="domain" description="Outer membrane protein beta-barrel" evidence="3">
    <location>
        <begin position="8"/>
        <end position="188"/>
    </location>
</feature>
<dbReference type="RefSeq" id="WP_386722817.1">
    <property type="nucleotide sequence ID" value="NZ_JBHRSZ010000007.1"/>
</dbReference>
<feature type="signal peptide" evidence="2">
    <location>
        <begin position="1"/>
        <end position="20"/>
    </location>
</feature>
<keyword evidence="1 2" id="KW-0732">Signal</keyword>
<organism evidence="4 5">
    <name type="scientific">Litoribrevibacter euphylliae</name>
    <dbReference type="NCBI Taxonomy" id="1834034"/>
    <lineage>
        <taxon>Bacteria</taxon>
        <taxon>Pseudomonadati</taxon>
        <taxon>Pseudomonadota</taxon>
        <taxon>Gammaproteobacteria</taxon>
        <taxon>Oceanospirillales</taxon>
        <taxon>Oceanospirillaceae</taxon>
        <taxon>Litoribrevibacter</taxon>
    </lineage>
</organism>
<evidence type="ECO:0000256" key="1">
    <source>
        <dbReference type="ARBA" id="ARBA00022729"/>
    </source>
</evidence>
<evidence type="ECO:0000256" key="2">
    <source>
        <dbReference type="SAM" id="SignalP"/>
    </source>
</evidence>
<evidence type="ECO:0000259" key="3">
    <source>
        <dbReference type="Pfam" id="PF13505"/>
    </source>
</evidence>
<dbReference type="Gene3D" id="2.40.160.20">
    <property type="match status" value="1"/>
</dbReference>
<evidence type="ECO:0000313" key="5">
    <source>
        <dbReference type="Proteomes" id="UP001595476"/>
    </source>
</evidence>
<protein>
    <submittedName>
        <fullName evidence="4">Porin family protein</fullName>
    </submittedName>
</protein>
<comment type="caution">
    <text evidence="4">The sequence shown here is derived from an EMBL/GenBank/DDBJ whole genome shotgun (WGS) entry which is preliminary data.</text>
</comment>
<gene>
    <name evidence="4" type="ORF">ACFOEK_17785</name>
</gene>
<dbReference type="Proteomes" id="UP001595476">
    <property type="component" value="Unassembled WGS sequence"/>
</dbReference>
<feature type="chain" id="PRO_5046123470" evidence="2">
    <location>
        <begin position="21"/>
        <end position="188"/>
    </location>
</feature>
<reference evidence="5" key="1">
    <citation type="journal article" date="2019" name="Int. J. Syst. Evol. Microbiol.">
        <title>The Global Catalogue of Microorganisms (GCM) 10K type strain sequencing project: providing services to taxonomists for standard genome sequencing and annotation.</title>
        <authorList>
            <consortium name="The Broad Institute Genomics Platform"/>
            <consortium name="The Broad Institute Genome Sequencing Center for Infectious Disease"/>
            <person name="Wu L."/>
            <person name="Ma J."/>
        </authorList>
    </citation>
    <scope>NUCLEOTIDE SEQUENCE [LARGE SCALE GENOMIC DNA]</scope>
    <source>
        <strain evidence="5">KCTC 52438</strain>
    </source>
</reference>
<keyword evidence="5" id="KW-1185">Reference proteome</keyword>
<dbReference type="SUPFAM" id="SSF56925">
    <property type="entry name" value="OMPA-like"/>
    <property type="match status" value="1"/>
</dbReference>
<dbReference type="InterPro" id="IPR011250">
    <property type="entry name" value="OMP/PagP_B-barrel"/>
</dbReference>